<dbReference type="AlphaFoldDB" id="A0A3D8IVN4"/>
<dbReference type="Proteomes" id="UP000257067">
    <property type="component" value="Unassembled WGS sequence"/>
</dbReference>
<accession>A0A3D8IVN4</accession>
<proteinExistence type="predicted"/>
<dbReference type="EMBL" id="NXLU01000007">
    <property type="protein sequence ID" value="RDU68694.1"/>
    <property type="molecule type" value="Genomic_DNA"/>
</dbReference>
<protein>
    <submittedName>
        <fullName evidence="2">Uncharacterized protein</fullName>
    </submittedName>
</protein>
<evidence type="ECO:0000313" key="3">
    <source>
        <dbReference type="Proteomes" id="UP000257067"/>
    </source>
</evidence>
<feature type="region of interest" description="Disordered" evidence="1">
    <location>
        <begin position="231"/>
        <end position="284"/>
    </location>
</feature>
<dbReference type="OrthoDB" id="5324656at2"/>
<keyword evidence="3" id="KW-1185">Reference proteome</keyword>
<comment type="caution">
    <text evidence="2">The sequence shown here is derived from an EMBL/GenBank/DDBJ whole genome shotgun (WGS) entry which is preliminary data.</text>
</comment>
<gene>
    <name evidence="2" type="ORF">CQA62_05600</name>
</gene>
<name>A0A3D8IVN4_9HELI</name>
<sequence>MKILLVNNNQVVQKLIDVTTRKVDCELTTLISFEEFEKQSDIKKYDLVVFDQEVLEGYKGDFSFLKGNKSIILYSQVLQDDALLSHFTYTIKKPFLPNEFLTLLVSAKQNLQKKQKEEFANLDEKEMFVNIDAEDEVEKNDDLDDLLNELNIPADHSLANEENADDDLDALLKDLPEEEGFEQDHFQTATQQEIQTAKEREGEVRELDEIQEEDIQEDALQKDQALETQEALDQVAQDENKEVESEKDGDEEYELSKIFDQSEAQTQEVEEEDQEEKDSHIGGALDLAEIAKVQNLLDEVQKSGGKVGGESHKEIELFQSLLSSKSPEGIREILDGMQLTINISFPKKEN</sequence>
<evidence type="ECO:0000313" key="2">
    <source>
        <dbReference type="EMBL" id="RDU68694.1"/>
    </source>
</evidence>
<reference evidence="2 3" key="1">
    <citation type="submission" date="2018-04" db="EMBL/GenBank/DDBJ databases">
        <title>Novel Campyloabacter and Helicobacter Species and Strains.</title>
        <authorList>
            <person name="Mannion A.J."/>
            <person name="Shen Z."/>
            <person name="Fox J.G."/>
        </authorList>
    </citation>
    <scope>NUCLEOTIDE SEQUENCE [LARGE SCALE GENOMIC DNA]</scope>
    <source>
        <strain evidence="2 3">ATCC 700242</strain>
    </source>
</reference>
<dbReference type="RefSeq" id="WP_104724944.1">
    <property type="nucleotide sequence ID" value="NZ_FZNE01000010.1"/>
</dbReference>
<organism evidence="2 3">
    <name type="scientific">Helicobacter cholecystus</name>
    <dbReference type="NCBI Taxonomy" id="45498"/>
    <lineage>
        <taxon>Bacteria</taxon>
        <taxon>Pseudomonadati</taxon>
        <taxon>Campylobacterota</taxon>
        <taxon>Epsilonproteobacteria</taxon>
        <taxon>Campylobacterales</taxon>
        <taxon>Helicobacteraceae</taxon>
        <taxon>Helicobacter</taxon>
    </lineage>
</organism>
<evidence type="ECO:0000256" key="1">
    <source>
        <dbReference type="SAM" id="MobiDB-lite"/>
    </source>
</evidence>